<dbReference type="SUPFAM" id="SSF46689">
    <property type="entry name" value="Homeodomain-like"/>
    <property type="match status" value="1"/>
</dbReference>
<keyword evidence="1" id="KW-0805">Transcription regulation</keyword>
<evidence type="ECO:0000313" key="8">
    <source>
        <dbReference type="Proteomes" id="UP000033052"/>
    </source>
</evidence>
<dbReference type="PANTHER" id="PTHR43280">
    <property type="entry name" value="ARAC-FAMILY TRANSCRIPTIONAL REGULATOR"/>
    <property type="match status" value="1"/>
</dbReference>
<reference evidence="5" key="1">
    <citation type="submission" date="2014-08" db="EMBL/GenBank/DDBJ databases">
        <authorList>
            <person name="Kubiak A."/>
            <person name="Poehlein A."/>
            <person name="Daniel R."/>
            <person name="Minton N.P."/>
        </authorList>
    </citation>
    <scope>NUCLEOTIDE SEQUENCE</scope>
    <source>
        <strain evidence="5">NCIMB 10696</strain>
    </source>
</reference>
<evidence type="ECO:0000256" key="3">
    <source>
        <dbReference type="ARBA" id="ARBA00023163"/>
    </source>
</evidence>
<dbReference type="PROSITE" id="PS01124">
    <property type="entry name" value="HTH_ARAC_FAMILY_2"/>
    <property type="match status" value="1"/>
</dbReference>
<dbReference type="AlphaFoldDB" id="A0A7X5SYQ4"/>
<keyword evidence="3" id="KW-0804">Transcription</keyword>
<keyword evidence="2" id="KW-0238">DNA-binding</keyword>
<evidence type="ECO:0000256" key="2">
    <source>
        <dbReference type="ARBA" id="ARBA00023125"/>
    </source>
</evidence>
<reference evidence="7 9" key="3">
    <citation type="submission" date="2017-09" db="EMBL/GenBank/DDBJ databases">
        <title>FDA dAtabase for Regulatory Grade micrObial Sequences (FDA-ARGOS): Supporting development and validation of Infectious Disease Dx tests.</title>
        <authorList>
            <person name="Kerrigan L."/>
            <person name="Long C."/>
            <person name="Tallon L.J."/>
            <person name="Sadzewicz L."/>
            <person name="Ott S."/>
            <person name="Zhao X."/>
            <person name="Nagaraj S."/>
            <person name="Vavikolanu K."/>
            <person name="Aluvathingal J."/>
            <person name="Nadendla S."/>
            <person name="Sichtig H."/>
        </authorList>
    </citation>
    <scope>NUCLEOTIDE SEQUENCE [LARGE SCALE GENOMIC DNA]</scope>
    <source>
        <strain evidence="7 9">FDAARGOS_423</strain>
    </source>
</reference>
<dbReference type="EMBL" id="CP009225">
    <property type="protein sequence ID" value="AKC61915.1"/>
    <property type="molecule type" value="Genomic_DNA"/>
</dbReference>
<protein>
    <submittedName>
        <fullName evidence="6">AraC family transcriptional regulator</fullName>
    </submittedName>
</protein>
<name>A0A7X5SYQ4_CLOSG</name>
<dbReference type="InterPro" id="IPR009057">
    <property type="entry name" value="Homeodomain-like_sf"/>
</dbReference>
<dbReference type="EMBL" id="PDLH01000007">
    <property type="protein sequence ID" value="PHH00876.1"/>
    <property type="molecule type" value="Genomic_DNA"/>
</dbReference>
<dbReference type="InterPro" id="IPR037923">
    <property type="entry name" value="HTH-like"/>
</dbReference>
<dbReference type="InterPro" id="IPR018060">
    <property type="entry name" value="HTH_AraC"/>
</dbReference>
<evidence type="ECO:0000313" key="5">
    <source>
        <dbReference type="EMBL" id="AKC61915.1"/>
    </source>
</evidence>
<evidence type="ECO:0000259" key="4">
    <source>
        <dbReference type="PROSITE" id="PS01124"/>
    </source>
</evidence>
<dbReference type="RefSeq" id="WP_003490328.1">
    <property type="nucleotide sequence ID" value="NZ_CBCRVC010000013.1"/>
</dbReference>
<sequence length="296" mass="34744">MDKNWLDKVKKLPSVDSNIRFFGGHKHNVEKGWSALEEYHNAFEILIVLDGKQLTEANKHEYIINKNEILLIPPGYRHTNTCISKDGMTYFCAHFDIDEPQIHHDFICYCDFIFTEKNIIHSCLKDILVKWIDLLNADTSPMLIKLQSEIILIELIMELIKYCETKKILEVKSNDSRLYYARCISEKIKQNFREFCLNPSEDKLKTLTIKYIANQLNISTGYLLVNFKSVYNISPKTYLNQLKFNESKILLGQPNISLSEISERIGYRNVSHFSRQFKLWSGISPHEFRNILQIKK</sequence>
<accession>A0A7X5SYQ4</accession>
<dbReference type="Pfam" id="PF02311">
    <property type="entry name" value="AraC_binding"/>
    <property type="match status" value="1"/>
</dbReference>
<evidence type="ECO:0000313" key="9">
    <source>
        <dbReference type="Proteomes" id="UP000223854"/>
    </source>
</evidence>
<evidence type="ECO:0000313" key="6">
    <source>
        <dbReference type="EMBL" id="NFR62601.1"/>
    </source>
</evidence>
<reference evidence="5 8" key="2">
    <citation type="journal article" date="2015" name="PLoS ONE">
        <title>A universal mariner transposon system for forward genetic studies in the genus clostridium.</title>
        <authorList>
            <person name="Zhang Y."/>
            <person name="Grosse-Honebrink A."/>
            <person name="Minton N.P."/>
        </authorList>
    </citation>
    <scope>NUCLEOTIDE SEQUENCE [LARGE SCALE GENOMIC DNA]</scope>
    <source>
        <strain evidence="5 8">NCIMB 10696</strain>
    </source>
</reference>
<evidence type="ECO:0000256" key="1">
    <source>
        <dbReference type="ARBA" id="ARBA00023015"/>
    </source>
</evidence>
<dbReference type="InterPro" id="IPR014710">
    <property type="entry name" value="RmlC-like_jellyroll"/>
</dbReference>
<evidence type="ECO:0000313" key="7">
    <source>
        <dbReference type="EMBL" id="PHH00876.1"/>
    </source>
</evidence>
<dbReference type="InterPro" id="IPR003313">
    <property type="entry name" value="AraC-bd"/>
</dbReference>
<dbReference type="PANTHER" id="PTHR43280:SF28">
    <property type="entry name" value="HTH-TYPE TRANSCRIPTIONAL ACTIVATOR RHAS"/>
    <property type="match status" value="1"/>
</dbReference>
<dbReference type="Proteomes" id="UP000486601">
    <property type="component" value="Unassembled WGS sequence"/>
</dbReference>
<proteinExistence type="predicted"/>
<dbReference type="GeneID" id="92937926"/>
<evidence type="ECO:0000313" key="10">
    <source>
        <dbReference type="Proteomes" id="UP000486601"/>
    </source>
</evidence>
<dbReference type="Proteomes" id="UP000033052">
    <property type="component" value="Chromosome"/>
</dbReference>
<dbReference type="EMBL" id="SXCS01000008">
    <property type="protein sequence ID" value="NFR62601.1"/>
    <property type="molecule type" value="Genomic_DNA"/>
</dbReference>
<dbReference type="Gene3D" id="2.60.120.10">
    <property type="entry name" value="Jelly Rolls"/>
    <property type="match status" value="1"/>
</dbReference>
<organism evidence="6 10">
    <name type="scientific">Clostridium sporogenes</name>
    <dbReference type="NCBI Taxonomy" id="1509"/>
    <lineage>
        <taxon>Bacteria</taxon>
        <taxon>Bacillati</taxon>
        <taxon>Bacillota</taxon>
        <taxon>Clostridia</taxon>
        <taxon>Eubacteriales</taxon>
        <taxon>Clostridiaceae</taxon>
        <taxon>Clostridium</taxon>
    </lineage>
</organism>
<dbReference type="SUPFAM" id="SSF51215">
    <property type="entry name" value="Regulatory protein AraC"/>
    <property type="match status" value="1"/>
</dbReference>
<dbReference type="Proteomes" id="UP000223854">
    <property type="component" value="Unassembled WGS sequence"/>
</dbReference>
<dbReference type="PRINTS" id="PR00032">
    <property type="entry name" value="HTHARAC"/>
</dbReference>
<dbReference type="InterPro" id="IPR020449">
    <property type="entry name" value="Tscrpt_reg_AraC-type_HTH"/>
</dbReference>
<dbReference type="SMART" id="SM00342">
    <property type="entry name" value="HTH_ARAC"/>
    <property type="match status" value="1"/>
</dbReference>
<gene>
    <name evidence="5" type="ORF">CLSPO_c11950</name>
    <name evidence="7" type="ORF">CRX47_13850</name>
    <name evidence="6" type="ORF">FDF70_14195</name>
</gene>
<dbReference type="KEGG" id="cld:CLSPO_c11950"/>
<keyword evidence="9" id="KW-1185">Reference proteome</keyword>
<dbReference type="CDD" id="cd02208">
    <property type="entry name" value="cupin_RmlC-like"/>
    <property type="match status" value="1"/>
</dbReference>
<dbReference type="GO" id="GO:0003700">
    <property type="term" value="F:DNA-binding transcription factor activity"/>
    <property type="evidence" value="ECO:0007669"/>
    <property type="project" value="InterPro"/>
</dbReference>
<feature type="domain" description="HTH araC/xylS-type" evidence="4">
    <location>
        <begin position="182"/>
        <end position="291"/>
    </location>
</feature>
<dbReference type="Gene3D" id="1.10.10.60">
    <property type="entry name" value="Homeodomain-like"/>
    <property type="match status" value="1"/>
</dbReference>
<dbReference type="GO" id="GO:0043565">
    <property type="term" value="F:sequence-specific DNA binding"/>
    <property type="evidence" value="ECO:0007669"/>
    <property type="project" value="InterPro"/>
</dbReference>
<dbReference type="Pfam" id="PF12833">
    <property type="entry name" value="HTH_18"/>
    <property type="match status" value="1"/>
</dbReference>
<reference evidence="6 10" key="4">
    <citation type="submission" date="2019-04" db="EMBL/GenBank/DDBJ databases">
        <title>Genome sequencing of Clostridium botulinum Groups I-IV and Clostridium butyricum.</title>
        <authorList>
            <person name="Brunt J."/>
            <person name="Van Vliet A.H.M."/>
            <person name="Stringer S.C."/>
            <person name="Carter A.T."/>
            <person name="Peck M.W."/>
        </authorList>
    </citation>
    <scope>NUCLEOTIDE SEQUENCE [LARGE SCALE GENOMIC DNA]</scope>
    <source>
        <strain evidence="6 10">IFR 18/108</strain>
    </source>
</reference>